<dbReference type="EMBL" id="GL376623">
    <property type="status" value="NOT_ANNOTATED_CDS"/>
    <property type="molecule type" value="Genomic_DNA"/>
</dbReference>
<evidence type="ECO:0000256" key="1">
    <source>
        <dbReference type="ARBA" id="ARBA00022737"/>
    </source>
</evidence>
<name>K3WYX2_GLOUD</name>
<sequence>SVFAWGWNRYGQVAQSEAKQIVSAPSPVTFPAGNTIRIQSVAAGGMHSLALDSNNRVWSWGHNGYGQLGVDSEDELRSSPALVLLADVAVQKATAVAAGWAHTALLTANGDIHTCGWGLYQQLGHGSTQDERKPRVIAALRGLDASCGGPIVQVACGSWHTAVRTQDGDIYTWGWGKDGQLDGHEGARTSQALPRIVSDGYFDADDAGHKAVDVACGVRHTLVLCANGDLHWWGNQAQDASRSSSSRCSRDAWGKLKAHQRCVKVTTGHSHALLMVQSKQ</sequence>
<dbReference type="PROSITE" id="PS50012">
    <property type="entry name" value="RCC1_3"/>
    <property type="match status" value="4"/>
</dbReference>
<dbReference type="InParanoid" id="K3WYX2"/>
<dbReference type="STRING" id="431595.K3WYX2"/>
<organism evidence="3 4">
    <name type="scientific">Globisporangium ultimum (strain ATCC 200006 / CBS 805.95 / DAOM BR144)</name>
    <name type="common">Pythium ultimum</name>
    <dbReference type="NCBI Taxonomy" id="431595"/>
    <lineage>
        <taxon>Eukaryota</taxon>
        <taxon>Sar</taxon>
        <taxon>Stramenopiles</taxon>
        <taxon>Oomycota</taxon>
        <taxon>Peronosporomycetes</taxon>
        <taxon>Pythiales</taxon>
        <taxon>Pythiaceae</taxon>
        <taxon>Globisporangium</taxon>
    </lineage>
</organism>
<keyword evidence="4" id="KW-1185">Reference proteome</keyword>
<dbReference type="VEuPathDB" id="FungiDB:PYU1_G010151"/>
<feature type="repeat" description="RCC1" evidence="2">
    <location>
        <begin position="55"/>
        <end position="109"/>
    </location>
</feature>
<dbReference type="PANTHER" id="PTHR22870:SF466">
    <property type="entry name" value="ANKYRIN REPEAT-CONTAINING PROTEIN"/>
    <property type="match status" value="1"/>
</dbReference>
<dbReference type="InterPro" id="IPR009091">
    <property type="entry name" value="RCC1/BLIP-II"/>
</dbReference>
<dbReference type="eggNOG" id="KOG0941">
    <property type="taxonomic scope" value="Eukaryota"/>
</dbReference>
<dbReference type="OMA" id="NGRWCAN"/>
<dbReference type="Pfam" id="PF00415">
    <property type="entry name" value="RCC1"/>
    <property type="match status" value="4"/>
</dbReference>
<dbReference type="EnsemblProtists" id="PYU1_T010171">
    <property type="protein sequence ID" value="PYU1_T010171"/>
    <property type="gene ID" value="PYU1_G010151"/>
</dbReference>
<keyword evidence="1" id="KW-0677">Repeat</keyword>
<dbReference type="Gene3D" id="2.130.10.30">
    <property type="entry name" value="Regulator of chromosome condensation 1/beta-lactamase-inhibitor protein II"/>
    <property type="match status" value="1"/>
</dbReference>
<dbReference type="AlphaFoldDB" id="K3WYX2"/>
<evidence type="ECO:0000313" key="3">
    <source>
        <dbReference type="EnsemblProtists" id="PYU1_T010171"/>
    </source>
</evidence>
<evidence type="ECO:0000313" key="4">
    <source>
        <dbReference type="Proteomes" id="UP000019132"/>
    </source>
</evidence>
<feature type="repeat" description="RCC1" evidence="2">
    <location>
        <begin position="110"/>
        <end position="167"/>
    </location>
</feature>
<protein>
    <submittedName>
        <fullName evidence="3">Uncharacterized protein</fullName>
    </submittedName>
</protein>
<dbReference type="PANTHER" id="PTHR22870">
    <property type="entry name" value="REGULATOR OF CHROMOSOME CONDENSATION"/>
    <property type="match status" value="1"/>
</dbReference>
<feature type="repeat" description="RCC1" evidence="2">
    <location>
        <begin position="168"/>
        <end position="227"/>
    </location>
</feature>
<dbReference type="PRINTS" id="PR00633">
    <property type="entry name" value="RCCNDNSATION"/>
</dbReference>
<dbReference type="PROSITE" id="PS00626">
    <property type="entry name" value="RCC1_2"/>
    <property type="match status" value="2"/>
</dbReference>
<reference evidence="3" key="3">
    <citation type="submission" date="2015-02" db="UniProtKB">
        <authorList>
            <consortium name="EnsemblProtists"/>
        </authorList>
    </citation>
    <scope>IDENTIFICATION</scope>
    <source>
        <strain evidence="3">DAOM BR144</strain>
    </source>
</reference>
<accession>K3WYX2</accession>
<dbReference type="InterPro" id="IPR000408">
    <property type="entry name" value="Reg_chr_condens"/>
</dbReference>
<evidence type="ECO:0000256" key="2">
    <source>
        <dbReference type="PROSITE-ProRule" id="PRU00235"/>
    </source>
</evidence>
<dbReference type="InterPro" id="IPR051210">
    <property type="entry name" value="Ub_ligase/GEF_domain"/>
</dbReference>
<dbReference type="Proteomes" id="UP000019132">
    <property type="component" value="Unassembled WGS sequence"/>
</dbReference>
<reference evidence="4" key="2">
    <citation type="submission" date="2010-04" db="EMBL/GenBank/DDBJ databases">
        <authorList>
            <person name="Buell R."/>
            <person name="Hamilton J."/>
            <person name="Hostetler J."/>
        </authorList>
    </citation>
    <scope>NUCLEOTIDE SEQUENCE [LARGE SCALE GENOMIC DNA]</scope>
    <source>
        <strain evidence="4">DAOM:BR144</strain>
    </source>
</reference>
<dbReference type="HOGENOM" id="CLU_005210_2_3_1"/>
<reference evidence="4" key="1">
    <citation type="journal article" date="2010" name="Genome Biol.">
        <title>Genome sequence of the necrotrophic plant pathogen Pythium ultimum reveals original pathogenicity mechanisms and effector repertoire.</title>
        <authorList>
            <person name="Levesque C.A."/>
            <person name="Brouwer H."/>
            <person name="Cano L."/>
            <person name="Hamilton J.P."/>
            <person name="Holt C."/>
            <person name="Huitema E."/>
            <person name="Raffaele S."/>
            <person name="Robideau G.P."/>
            <person name="Thines M."/>
            <person name="Win J."/>
            <person name="Zerillo M.M."/>
            <person name="Beakes G.W."/>
            <person name="Boore J.L."/>
            <person name="Busam D."/>
            <person name="Dumas B."/>
            <person name="Ferriera S."/>
            <person name="Fuerstenberg S.I."/>
            <person name="Gachon C.M."/>
            <person name="Gaulin E."/>
            <person name="Govers F."/>
            <person name="Grenville-Briggs L."/>
            <person name="Horner N."/>
            <person name="Hostetler J."/>
            <person name="Jiang R.H."/>
            <person name="Johnson J."/>
            <person name="Krajaejun T."/>
            <person name="Lin H."/>
            <person name="Meijer H.J."/>
            <person name="Moore B."/>
            <person name="Morris P."/>
            <person name="Phuntmart V."/>
            <person name="Puiu D."/>
            <person name="Shetty J."/>
            <person name="Stajich J.E."/>
            <person name="Tripathy S."/>
            <person name="Wawra S."/>
            <person name="van West P."/>
            <person name="Whitty B.R."/>
            <person name="Coutinho P.M."/>
            <person name="Henrissat B."/>
            <person name="Martin F."/>
            <person name="Thomas P.D."/>
            <person name="Tyler B.M."/>
            <person name="De Vries R.P."/>
            <person name="Kamoun S."/>
            <person name="Yandell M."/>
            <person name="Tisserat N."/>
            <person name="Buell C.R."/>
        </authorList>
    </citation>
    <scope>NUCLEOTIDE SEQUENCE</scope>
    <source>
        <strain evidence="4">DAOM:BR144</strain>
    </source>
</reference>
<feature type="repeat" description="RCC1" evidence="2">
    <location>
        <begin position="1"/>
        <end position="54"/>
    </location>
</feature>
<dbReference type="SUPFAM" id="SSF50985">
    <property type="entry name" value="RCC1/BLIP-II"/>
    <property type="match status" value="1"/>
</dbReference>
<proteinExistence type="predicted"/>